<dbReference type="AlphaFoldDB" id="A0AAV6ZZA5"/>
<reference evidence="2" key="1">
    <citation type="thesis" date="2020" institute="ProQuest LLC" country="789 East Eisenhower Parkway, Ann Arbor, MI, USA">
        <title>Comparative Genomics and Chromosome Evolution.</title>
        <authorList>
            <person name="Mudd A.B."/>
        </authorList>
    </citation>
    <scope>NUCLEOTIDE SEQUENCE</scope>
    <source>
        <strain evidence="2">237g6f4</strain>
        <tissue evidence="2">Blood</tissue>
    </source>
</reference>
<evidence type="ECO:0000313" key="2">
    <source>
        <dbReference type="EMBL" id="KAG8552585.1"/>
    </source>
</evidence>
<organism evidence="2 3">
    <name type="scientific">Engystomops pustulosus</name>
    <name type="common">Tungara frog</name>
    <name type="synonym">Physalaemus pustulosus</name>
    <dbReference type="NCBI Taxonomy" id="76066"/>
    <lineage>
        <taxon>Eukaryota</taxon>
        <taxon>Metazoa</taxon>
        <taxon>Chordata</taxon>
        <taxon>Craniata</taxon>
        <taxon>Vertebrata</taxon>
        <taxon>Euteleostomi</taxon>
        <taxon>Amphibia</taxon>
        <taxon>Batrachia</taxon>
        <taxon>Anura</taxon>
        <taxon>Neobatrachia</taxon>
        <taxon>Hyloidea</taxon>
        <taxon>Leptodactylidae</taxon>
        <taxon>Leiuperinae</taxon>
        <taxon>Engystomops</taxon>
    </lineage>
</organism>
<evidence type="ECO:0000256" key="1">
    <source>
        <dbReference type="SAM" id="MobiDB-lite"/>
    </source>
</evidence>
<dbReference type="EMBL" id="WNYA01000011">
    <property type="protein sequence ID" value="KAG8552585.1"/>
    <property type="molecule type" value="Genomic_DNA"/>
</dbReference>
<dbReference type="Proteomes" id="UP000824782">
    <property type="component" value="Unassembled WGS sequence"/>
</dbReference>
<evidence type="ECO:0000313" key="3">
    <source>
        <dbReference type="Proteomes" id="UP000824782"/>
    </source>
</evidence>
<name>A0AAV6ZZA5_ENGPU</name>
<comment type="caution">
    <text evidence="2">The sequence shown here is derived from an EMBL/GenBank/DDBJ whole genome shotgun (WGS) entry which is preliminary data.</text>
</comment>
<keyword evidence="3" id="KW-1185">Reference proteome</keyword>
<protein>
    <submittedName>
        <fullName evidence="2">Uncharacterized protein</fullName>
    </submittedName>
</protein>
<proteinExistence type="predicted"/>
<sequence length="75" mass="8058">MKDCKPSTLTILCAPPLAGSALLSASYALIFKKKGFKHYANEPEGLQAPMEPETPLAHLHTGGPLLKDTRLTDDP</sequence>
<feature type="region of interest" description="Disordered" evidence="1">
    <location>
        <begin position="45"/>
        <end position="75"/>
    </location>
</feature>
<accession>A0AAV6ZZA5</accession>
<gene>
    <name evidence="2" type="ORF">GDO81_004587</name>
</gene>